<dbReference type="RefSeq" id="WP_160911303.1">
    <property type="nucleotide sequence ID" value="NZ_WMFA01000001.1"/>
</dbReference>
<accession>A0A845F8C4</accession>
<dbReference type="OrthoDB" id="116421at2"/>
<gene>
    <name evidence="1" type="ORF">GLW00_03635</name>
</gene>
<dbReference type="GeneID" id="78006067"/>
<evidence type="ECO:0000313" key="2">
    <source>
        <dbReference type="Proteomes" id="UP000450457"/>
    </source>
</evidence>
<protein>
    <submittedName>
        <fullName evidence="1">Uncharacterized protein</fullName>
    </submittedName>
</protein>
<name>A0A845F8C4_9BACI</name>
<dbReference type="InterPro" id="IPR027417">
    <property type="entry name" value="P-loop_NTPase"/>
</dbReference>
<dbReference type="Gene3D" id="3.40.50.300">
    <property type="entry name" value="P-loop containing nucleotide triphosphate hydrolases"/>
    <property type="match status" value="1"/>
</dbReference>
<reference evidence="1 2" key="1">
    <citation type="submission" date="2019-11" db="EMBL/GenBank/DDBJ databases">
        <title>Genome sequences of 17 halophilic strains isolated from different environments.</title>
        <authorList>
            <person name="Furrow R.E."/>
        </authorList>
    </citation>
    <scope>NUCLEOTIDE SEQUENCE [LARGE SCALE GENOMIC DNA]</scope>
    <source>
        <strain evidence="1 2">SL-4</strain>
    </source>
</reference>
<dbReference type="EMBL" id="WMFA01000001">
    <property type="protein sequence ID" value="MYL69925.1"/>
    <property type="molecule type" value="Genomic_DNA"/>
</dbReference>
<proteinExistence type="predicted"/>
<evidence type="ECO:0000313" key="1">
    <source>
        <dbReference type="EMBL" id="MYL69925.1"/>
    </source>
</evidence>
<sequence>MESMLTKVGEHTFEFYGDMETVEKLYGSFIHKESHINDMGVLLETGYGKSFDSYEVTHFMENGWNYLKRTDFLIEFSLKLKTAKIQYFDELALKHAFMTLYSTFITEIEWGLLVHSSCMAEGEAAHLFAGESGAGKSTVAHLSSPRVLLSDEAAILKVEETGIKVFDSPFRSDQPSTGLGRSFPLASIDFLIQAQSNHRESLKERESFLGLMDKVFSWYSDPIYTITLIRLIKLTVNQVPAYNLYFKKDPTFWELIS</sequence>
<dbReference type="SUPFAM" id="SSF53795">
    <property type="entry name" value="PEP carboxykinase-like"/>
    <property type="match status" value="1"/>
</dbReference>
<dbReference type="Proteomes" id="UP000450457">
    <property type="component" value="Unassembled WGS sequence"/>
</dbReference>
<comment type="caution">
    <text evidence="1">The sequence shown here is derived from an EMBL/GenBank/DDBJ whole genome shotgun (WGS) entry which is preliminary data.</text>
</comment>
<dbReference type="AlphaFoldDB" id="A0A845F8C4"/>
<organism evidence="1 2">
    <name type="scientific">Halobacillus litoralis</name>
    <dbReference type="NCBI Taxonomy" id="45668"/>
    <lineage>
        <taxon>Bacteria</taxon>
        <taxon>Bacillati</taxon>
        <taxon>Bacillota</taxon>
        <taxon>Bacilli</taxon>
        <taxon>Bacillales</taxon>
        <taxon>Bacillaceae</taxon>
        <taxon>Halobacillus</taxon>
    </lineage>
</organism>